<keyword evidence="3" id="KW-1185">Reference proteome</keyword>
<name>A0AAD7FPZ4_9AGAR</name>
<comment type="caution">
    <text evidence="2">The sequence shown here is derived from an EMBL/GenBank/DDBJ whole genome shotgun (WGS) entry which is preliminary data.</text>
</comment>
<dbReference type="Proteomes" id="UP001221142">
    <property type="component" value="Unassembled WGS sequence"/>
</dbReference>
<organism evidence="2 3">
    <name type="scientific">Roridomyces roridus</name>
    <dbReference type="NCBI Taxonomy" id="1738132"/>
    <lineage>
        <taxon>Eukaryota</taxon>
        <taxon>Fungi</taxon>
        <taxon>Dikarya</taxon>
        <taxon>Basidiomycota</taxon>
        <taxon>Agaricomycotina</taxon>
        <taxon>Agaricomycetes</taxon>
        <taxon>Agaricomycetidae</taxon>
        <taxon>Agaricales</taxon>
        <taxon>Marasmiineae</taxon>
        <taxon>Mycenaceae</taxon>
        <taxon>Roridomyces</taxon>
    </lineage>
</organism>
<evidence type="ECO:0008006" key="4">
    <source>
        <dbReference type="Google" id="ProtNLM"/>
    </source>
</evidence>
<evidence type="ECO:0000256" key="1">
    <source>
        <dbReference type="SAM" id="SignalP"/>
    </source>
</evidence>
<sequence>MLFHRFLISAAALAGLSTSLAASVPCSEAARFGILRLSQTEVAPGESFTITTDLTCSVQLGYTPTYLEYFIDGVSTSNIGGPIFLGRTTYDASTTPPQDQLSLSLPVWYYDPNATYSVRVDDYFAQDGPTGESVIRVGGVSTPIHIIGI</sequence>
<accession>A0AAD7FPZ4</accession>
<evidence type="ECO:0000313" key="3">
    <source>
        <dbReference type="Proteomes" id="UP001221142"/>
    </source>
</evidence>
<reference evidence="2" key="1">
    <citation type="submission" date="2023-03" db="EMBL/GenBank/DDBJ databases">
        <title>Massive genome expansion in bonnet fungi (Mycena s.s.) driven by repeated elements and novel gene families across ecological guilds.</title>
        <authorList>
            <consortium name="Lawrence Berkeley National Laboratory"/>
            <person name="Harder C.B."/>
            <person name="Miyauchi S."/>
            <person name="Viragh M."/>
            <person name="Kuo A."/>
            <person name="Thoen E."/>
            <person name="Andreopoulos B."/>
            <person name="Lu D."/>
            <person name="Skrede I."/>
            <person name="Drula E."/>
            <person name="Henrissat B."/>
            <person name="Morin E."/>
            <person name="Kohler A."/>
            <person name="Barry K."/>
            <person name="LaButti K."/>
            <person name="Morin E."/>
            <person name="Salamov A."/>
            <person name="Lipzen A."/>
            <person name="Mereny Z."/>
            <person name="Hegedus B."/>
            <person name="Baldrian P."/>
            <person name="Stursova M."/>
            <person name="Weitz H."/>
            <person name="Taylor A."/>
            <person name="Grigoriev I.V."/>
            <person name="Nagy L.G."/>
            <person name="Martin F."/>
            <person name="Kauserud H."/>
        </authorList>
    </citation>
    <scope>NUCLEOTIDE SEQUENCE</scope>
    <source>
        <strain evidence="2">9284</strain>
    </source>
</reference>
<feature type="signal peptide" evidence="1">
    <location>
        <begin position="1"/>
        <end position="21"/>
    </location>
</feature>
<protein>
    <recommendedName>
        <fullName evidence="4">Spore coat protein U domain-containing protein</fullName>
    </recommendedName>
</protein>
<evidence type="ECO:0000313" key="2">
    <source>
        <dbReference type="EMBL" id="KAJ7636510.1"/>
    </source>
</evidence>
<dbReference type="AlphaFoldDB" id="A0AAD7FPZ4"/>
<keyword evidence="1" id="KW-0732">Signal</keyword>
<dbReference type="EMBL" id="JARKIF010000006">
    <property type="protein sequence ID" value="KAJ7636510.1"/>
    <property type="molecule type" value="Genomic_DNA"/>
</dbReference>
<proteinExistence type="predicted"/>
<gene>
    <name evidence="2" type="ORF">FB45DRAFT_1001583</name>
</gene>
<feature type="chain" id="PRO_5042154176" description="Spore coat protein U domain-containing protein" evidence="1">
    <location>
        <begin position="22"/>
        <end position="149"/>
    </location>
</feature>